<proteinExistence type="inferred from homology"/>
<evidence type="ECO:0000259" key="3">
    <source>
        <dbReference type="Pfam" id="PF01648"/>
    </source>
</evidence>
<dbReference type="Proteomes" id="UP000230282">
    <property type="component" value="Unassembled WGS sequence"/>
</dbReference>
<comment type="caution">
    <text evidence="4">The sequence shown here is derived from an EMBL/GenBank/DDBJ whole genome shotgun (WGS) entry which is preliminary data.</text>
</comment>
<evidence type="ECO:0000256" key="1">
    <source>
        <dbReference type="ARBA" id="ARBA00010990"/>
    </source>
</evidence>
<evidence type="ECO:0000313" key="4">
    <source>
        <dbReference type="EMBL" id="PJG83490.1"/>
    </source>
</evidence>
<dbReference type="SUPFAM" id="SSF56214">
    <property type="entry name" value="4'-phosphopantetheinyl transferase"/>
    <property type="match status" value="2"/>
</dbReference>
<dbReference type="GO" id="GO:0000287">
    <property type="term" value="F:magnesium ion binding"/>
    <property type="evidence" value="ECO:0007669"/>
    <property type="project" value="InterPro"/>
</dbReference>
<dbReference type="GO" id="GO:0008897">
    <property type="term" value="F:holo-[acyl-carrier-protein] synthase activity"/>
    <property type="evidence" value="ECO:0007669"/>
    <property type="project" value="InterPro"/>
</dbReference>
<dbReference type="PANTHER" id="PTHR12215">
    <property type="entry name" value="PHOSPHOPANTETHEINE TRANSFERASE"/>
    <property type="match status" value="1"/>
</dbReference>
<name>A0A2M8RX87_9PAST</name>
<dbReference type="InterPro" id="IPR037143">
    <property type="entry name" value="4-PPantetheinyl_Trfase_dom_sf"/>
</dbReference>
<dbReference type="AlphaFoldDB" id="A0A2M8RX87"/>
<keyword evidence="2 4" id="KW-0808">Transferase</keyword>
<dbReference type="PANTHER" id="PTHR12215:SF10">
    <property type="entry name" value="L-AMINOADIPATE-SEMIALDEHYDE DEHYDROGENASE-PHOSPHOPANTETHEINYL TRANSFERASE"/>
    <property type="match status" value="1"/>
</dbReference>
<reference evidence="4 5" key="1">
    <citation type="submission" date="2017-11" db="EMBL/GenBank/DDBJ databases">
        <title>Reclassification of Bisgaard taxon 5 as Caviibacterium pharyngocola gen. nov., sp. nov.</title>
        <authorList>
            <person name="Christensen H."/>
        </authorList>
    </citation>
    <scope>NUCLEOTIDE SEQUENCE [LARGE SCALE GENOMIC DNA]</scope>
    <source>
        <strain evidence="4 5">7_3</strain>
    </source>
</reference>
<evidence type="ECO:0000313" key="5">
    <source>
        <dbReference type="Proteomes" id="UP000230282"/>
    </source>
</evidence>
<dbReference type="InterPro" id="IPR050559">
    <property type="entry name" value="P-Pant_transferase_sf"/>
</dbReference>
<dbReference type="Gene3D" id="3.90.470.20">
    <property type="entry name" value="4'-phosphopantetheinyl transferase domain"/>
    <property type="match status" value="1"/>
</dbReference>
<dbReference type="GO" id="GO:0005829">
    <property type="term" value="C:cytosol"/>
    <property type="evidence" value="ECO:0007669"/>
    <property type="project" value="TreeGrafter"/>
</dbReference>
<protein>
    <submittedName>
        <fullName evidence="4">4'-phosphopantetheinyl transferase</fullName>
    </submittedName>
</protein>
<dbReference type="InterPro" id="IPR008278">
    <property type="entry name" value="4-PPantetheinyl_Trfase_dom"/>
</dbReference>
<dbReference type="Pfam" id="PF01648">
    <property type="entry name" value="ACPS"/>
    <property type="match status" value="1"/>
</dbReference>
<feature type="domain" description="4'-phosphopantetheinyl transferase" evidence="3">
    <location>
        <begin position="109"/>
        <end position="174"/>
    </location>
</feature>
<evidence type="ECO:0000256" key="2">
    <source>
        <dbReference type="ARBA" id="ARBA00022679"/>
    </source>
</evidence>
<dbReference type="GO" id="GO:0019878">
    <property type="term" value="P:lysine biosynthetic process via aminoadipic acid"/>
    <property type="evidence" value="ECO:0007669"/>
    <property type="project" value="TreeGrafter"/>
</dbReference>
<keyword evidence="5" id="KW-1185">Reference proteome</keyword>
<comment type="similarity">
    <text evidence="1">Belongs to the P-Pant transferase superfamily. Gsp/Sfp/HetI/AcpT family.</text>
</comment>
<accession>A0A2M8RX87</accession>
<gene>
    <name evidence="4" type="ORF">CVP04_03735</name>
</gene>
<dbReference type="RefSeq" id="WP_100296181.1">
    <property type="nucleotide sequence ID" value="NZ_PHGZ01000007.1"/>
</dbReference>
<dbReference type="EMBL" id="PHGZ01000007">
    <property type="protein sequence ID" value="PJG83490.1"/>
    <property type="molecule type" value="Genomic_DNA"/>
</dbReference>
<organism evidence="4 5">
    <name type="scientific">Caviibacterium pharyngocola</name>
    <dbReference type="NCBI Taxonomy" id="28159"/>
    <lineage>
        <taxon>Bacteria</taxon>
        <taxon>Pseudomonadati</taxon>
        <taxon>Pseudomonadota</taxon>
        <taxon>Gammaproteobacteria</taxon>
        <taxon>Pasteurellales</taxon>
        <taxon>Pasteurellaceae</taxon>
        <taxon>Caviibacterium</taxon>
    </lineage>
</organism>
<dbReference type="OrthoDB" id="9808281at2"/>
<sequence length="240" mass="27322">MSIFVAWGNSKDEYPLAQIPQALWSEKILAAPKEHIRLQRRYRCRRAAHFLLWQLSQKAGVDPALLARIEQTDSGRPYFPVQHIDFNISHSGDWVAVVLQVLPQGQKSAVGIDIEFAEKSRNFTALLQHFAAPQELNWFADLPSEENFYRIWCGREALLKSQGAGIAKLSEVQHYPQNLTLYSQHCPRGELIFSAELPFYFALFANQSLDSTQYFAWRAGVLSAQSLAQAIKYQVNPLKS</sequence>